<name>A0A5E5BJ13_9BURK</name>
<organism evidence="1 2">
    <name type="scientific">Pandoraea sputorum</name>
    <dbReference type="NCBI Taxonomy" id="93222"/>
    <lineage>
        <taxon>Bacteria</taxon>
        <taxon>Pseudomonadati</taxon>
        <taxon>Pseudomonadota</taxon>
        <taxon>Betaproteobacteria</taxon>
        <taxon>Burkholderiales</taxon>
        <taxon>Burkholderiaceae</taxon>
        <taxon>Pandoraea</taxon>
    </lineage>
</organism>
<evidence type="ECO:0000313" key="2">
    <source>
        <dbReference type="Proteomes" id="UP000335538"/>
    </source>
</evidence>
<reference evidence="1 2" key="1">
    <citation type="submission" date="2019-08" db="EMBL/GenBank/DDBJ databases">
        <authorList>
            <person name="Peeters C."/>
        </authorList>
    </citation>
    <scope>NUCLEOTIDE SEQUENCE [LARGE SCALE GENOMIC DNA]</scope>
    <source>
        <strain evidence="1 2">LMG 31121</strain>
    </source>
</reference>
<sequence length="123" mass="13341">MRPVVRHSVKGGRRIGVMDGIYGVLNLGRSSKPRPESPASQKAWDGVRVTWVNSRHWAKCPASGLRKSGARSQWHLRAKGCGMGPKLDRKGGVRWVAKAPHAPLALPRRLMAVLRAGGPGPLL</sequence>
<proteinExistence type="predicted"/>
<dbReference type="AlphaFoldDB" id="A0A5E5BJ13"/>
<dbReference type="EMBL" id="CABPSR010000023">
    <property type="protein sequence ID" value="VVE85092.1"/>
    <property type="molecule type" value="Genomic_DNA"/>
</dbReference>
<accession>A0A5E5BJ13</accession>
<evidence type="ECO:0000313" key="1">
    <source>
        <dbReference type="EMBL" id="VVE85092.1"/>
    </source>
</evidence>
<dbReference type="Proteomes" id="UP000335538">
    <property type="component" value="Unassembled WGS sequence"/>
</dbReference>
<protein>
    <submittedName>
        <fullName evidence="1">Uncharacterized protein</fullName>
    </submittedName>
</protein>
<gene>
    <name evidence="1" type="ORF">PSP31121_05083</name>
</gene>